<feature type="domain" description="Phospholipid/glycerol acyltransferase" evidence="4">
    <location>
        <begin position="37"/>
        <end position="148"/>
    </location>
</feature>
<comment type="pathway">
    <text evidence="1">Lipid metabolism.</text>
</comment>
<name>A0ABN6H7C1_9BACT</name>
<dbReference type="CDD" id="cd07989">
    <property type="entry name" value="LPLAT_AGPAT-like"/>
    <property type="match status" value="1"/>
</dbReference>
<evidence type="ECO:0000256" key="2">
    <source>
        <dbReference type="ARBA" id="ARBA00022679"/>
    </source>
</evidence>
<dbReference type="EMBL" id="AP024702">
    <property type="protein sequence ID" value="BCX49561.1"/>
    <property type="molecule type" value="Genomic_DNA"/>
</dbReference>
<evidence type="ECO:0000256" key="3">
    <source>
        <dbReference type="ARBA" id="ARBA00023315"/>
    </source>
</evidence>
<protein>
    <submittedName>
        <fullName evidence="5">Lysophospholipid acyltransferases (LPLATs)</fullName>
    </submittedName>
</protein>
<dbReference type="RefSeq" id="WP_338686215.1">
    <property type="nucleotide sequence ID" value="NZ_AP024702.1"/>
</dbReference>
<organism evidence="5 6">
    <name type="scientific">Haloferula helveola</name>
    <dbReference type="NCBI Taxonomy" id="490095"/>
    <lineage>
        <taxon>Bacteria</taxon>
        <taxon>Pseudomonadati</taxon>
        <taxon>Verrucomicrobiota</taxon>
        <taxon>Verrucomicrobiia</taxon>
        <taxon>Verrucomicrobiales</taxon>
        <taxon>Verrucomicrobiaceae</taxon>
        <taxon>Haloferula</taxon>
    </lineage>
</organism>
<keyword evidence="3 5" id="KW-0012">Acyltransferase</keyword>
<keyword evidence="6" id="KW-1185">Reference proteome</keyword>
<dbReference type="SUPFAM" id="SSF69593">
    <property type="entry name" value="Glycerol-3-phosphate (1)-acyltransferase"/>
    <property type="match status" value="1"/>
</dbReference>
<dbReference type="InterPro" id="IPR002123">
    <property type="entry name" value="Plipid/glycerol_acylTrfase"/>
</dbReference>
<dbReference type="GO" id="GO:0016746">
    <property type="term" value="F:acyltransferase activity"/>
    <property type="evidence" value="ECO:0007669"/>
    <property type="project" value="UniProtKB-KW"/>
</dbReference>
<gene>
    <name evidence="5" type="ORF">HAHE_34690</name>
</gene>
<evidence type="ECO:0000259" key="4">
    <source>
        <dbReference type="SMART" id="SM00563"/>
    </source>
</evidence>
<evidence type="ECO:0000313" key="5">
    <source>
        <dbReference type="EMBL" id="BCX49561.1"/>
    </source>
</evidence>
<evidence type="ECO:0000313" key="6">
    <source>
        <dbReference type="Proteomes" id="UP001374893"/>
    </source>
</evidence>
<reference evidence="5 6" key="1">
    <citation type="submission" date="2021-06" db="EMBL/GenBank/DDBJ databases">
        <title>Complete genome of Haloferula helveola possessing various polysaccharide degrading enzymes.</title>
        <authorList>
            <person name="Takami H."/>
            <person name="Huang C."/>
            <person name="Hamasaki K."/>
        </authorList>
    </citation>
    <scope>NUCLEOTIDE SEQUENCE [LARGE SCALE GENOMIC DNA]</scope>
    <source>
        <strain evidence="5 6">CN-1</strain>
    </source>
</reference>
<dbReference type="PANTHER" id="PTHR10434">
    <property type="entry name" value="1-ACYL-SN-GLYCEROL-3-PHOSPHATE ACYLTRANSFERASE"/>
    <property type="match status" value="1"/>
</dbReference>
<keyword evidence="2" id="KW-0808">Transferase</keyword>
<evidence type="ECO:0000256" key="1">
    <source>
        <dbReference type="ARBA" id="ARBA00005189"/>
    </source>
</evidence>
<dbReference type="Proteomes" id="UP001374893">
    <property type="component" value="Chromosome"/>
</dbReference>
<dbReference type="PANTHER" id="PTHR10434:SF40">
    <property type="entry name" value="1-ACYL-SN-GLYCEROL-3-PHOSPHATE ACYLTRANSFERASE"/>
    <property type="match status" value="1"/>
</dbReference>
<dbReference type="SMART" id="SM00563">
    <property type="entry name" value="PlsC"/>
    <property type="match status" value="1"/>
</dbReference>
<dbReference type="Pfam" id="PF01553">
    <property type="entry name" value="Acyltransferase"/>
    <property type="match status" value="1"/>
</dbReference>
<accession>A0ABN6H7C1</accession>
<sequence>MMRWIYWLGWLTFRSGFRTLFGLRVRGLERLIRTGPVLVVSNHQSFLDPPLIGGLYRDEMHFLARKTLFRGIFKWIYRQWNAVPVDQEKPDMSSLKTIIRTLKEGHRVLVFPEGARTMDGSLGEAQPGVGLIAVKAAVPIQPIRIRGAREALPRGSGRIRLERIELHIGEPIILTPDDLKQLRGKDGYQEAADRLMQAISEL</sequence>
<proteinExistence type="predicted"/>